<dbReference type="Pfam" id="PF04101">
    <property type="entry name" value="Glyco_tran_28_C"/>
    <property type="match status" value="1"/>
</dbReference>
<dbReference type="Proteomes" id="UP000033662">
    <property type="component" value="Unassembled WGS sequence"/>
</dbReference>
<dbReference type="Gene3D" id="3.40.50.11190">
    <property type="match status" value="1"/>
</dbReference>
<comment type="caution">
    <text evidence="4">The sequence shown here is derived from an EMBL/GenBank/DDBJ whole genome shotgun (WGS) entry which is preliminary data.</text>
</comment>
<dbReference type="NCBIfam" id="TIGR03590">
    <property type="entry name" value="PseG"/>
    <property type="match status" value="1"/>
</dbReference>
<evidence type="ECO:0000313" key="5">
    <source>
        <dbReference type="Proteomes" id="UP000033662"/>
    </source>
</evidence>
<sequence>MKVVFRADASLQIGSGHVMRCLTLAEALRAEGAECHFICREHPGNLSDVIRSRGFDVYSLSLDIDLQHSDLLELDTNPLAHANWLGTSQAEDAKESAKVLKALQPDWLVVDHYALDADWEASLQVCVKRLMVIDDLADRQHLCNILLDQTLGRNTDDYSGLVPAGCELLLGAQYALLRPEFSRLRQRSLEQRGSARLNHLLITMGGVDQANATGTALQALQTCSLPDGCTISVVMGLKAPWLAEVTETAATMPWPTNVVVNVNDMAQRMADSDLIVGAAGSTSWERCCLGVPTIMVVLAENQKPSAHALQLSGSVMLIEDVGDIALRLPEIIEQLKCSDVLLRMSKSARLVSDGSGVKRVIEKMSANYV</sequence>
<organism evidence="4 5">
    <name type="scientific">Pseudomonas kilonensis</name>
    <dbReference type="NCBI Taxonomy" id="132476"/>
    <lineage>
        <taxon>Bacteria</taxon>
        <taxon>Pseudomonadati</taxon>
        <taxon>Pseudomonadota</taxon>
        <taxon>Gammaproteobacteria</taxon>
        <taxon>Pseudomonadales</taxon>
        <taxon>Pseudomonadaceae</taxon>
        <taxon>Pseudomonas</taxon>
    </lineage>
</organism>
<accession>A0A0F4XSC3</accession>
<evidence type="ECO:0000259" key="3">
    <source>
        <dbReference type="Pfam" id="PF04101"/>
    </source>
</evidence>
<dbReference type="AlphaFoldDB" id="A0A0F4XSC3"/>
<evidence type="ECO:0000256" key="1">
    <source>
        <dbReference type="PIRSR" id="PIRSR620023-1"/>
    </source>
</evidence>
<dbReference type="OrthoDB" id="9788924at2"/>
<feature type="domain" description="Glycosyl transferase family 28 C-terminal" evidence="3">
    <location>
        <begin position="262"/>
        <end position="312"/>
    </location>
</feature>
<dbReference type="InterPro" id="IPR020023">
    <property type="entry name" value="PseG"/>
</dbReference>
<dbReference type="SUPFAM" id="SSF53756">
    <property type="entry name" value="UDP-Glycosyltransferase/glycogen phosphorylase"/>
    <property type="match status" value="1"/>
</dbReference>
<dbReference type="Gene3D" id="3.40.50.2000">
    <property type="entry name" value="Glycogen Phosphorylase B"/>
    <property type="match status" value="1"/>
</dbReference>
<dbReference type="InterPro" id="IPR007235">
    <property type="entry name" value="Glyco_trans_28_C"/>
</dbReference>
<dbReference type="PANTHER" id="PTHR21015">
    <property type="entry name" value="UDP-N-ACETYLGLUCOSAMINE--N-ACETYLMURAMYL-(PENTAPEPTIDE) PYROPHOSPHORYL-UNDECAPRENOL N-ACETYLGLUCOSAMINE TRANSFERASE 1"/>
    <property type="match status" value="1"/>
</dbReference>
<dbReference type="PANTHER" id="PTHR21015:SF22">
    <property type="entry name" value="GLYCOSYLTRANSFERASE"/>
    <property type="match status" value="1"/>
</dbReference>
<protein>
    <submittedName>
        <fullName evidence="4">Polysaccharide biosynthesis protein</fullName>
    </submittedName>
</protein>
<reference evidence="4 5" key="1">
    <citation type="submission" date="2015-03" db="EMBL/GenBank/DDBJ databases">
        <title>Pseudomonas fluorescens 1855-344 Genome sequencing and assembly.</title>
        <authorList>
            <person name="Eng W.W.H."/>
            <person name="Gan H.M."/>
            <person name="Savka M.A."/>
        </authorList>
    </citation>
    <scope>NUCLEOTIDE SEQUENCE [LARGE SCALE GENOMIC DNA]</scope>
    <source>
        <strain evidence="4 5">1855-344</strain>
    </source>
</reference>
<dbReference type="PATRIC" id="fig|132476.4.peg.5617"/>
<evidence type="ECO:0000313" key="4">
    <source>
        <dbReference type="EMBL" id="KKA08715.1"/>
    </source>
</evidence>
<feature type="binding site" evidence="2">
    <location>
        <position position="285"/>
    </location>
    <ligand>
        <name>substrate</name>
    </ligand>
</feature>
<dbReference type="GO" id="GO:0016758">
    <property type="term" value="F:hexosyltransferase activity"/>
    <property type="evidence" value="ECO:0007669"/>
    <property type="project" value="InterPro"/>
</dbReference>
<evidence type="ECO:0000256" key="2">
    <source>
        <dbReference type="PIRSR" id="PIRSR620023-2"/>
    </source>
</evidence>
<feature type="binding site" evidence="2">
    <location>
        <position position="178"/>
    </location>
    <ligand>
        <name>substrate</name>
    </ligand>
</feature>
<dbReference type="EMBL" id="JZXC01000005">
    <property type="protein sequence ID" value="KKA08715.1"/>
    <property type="molecule type" value="Genomic_DNA"/>
</dbReference>
<feature type="active site" description="Proton acceptor" evidence="1">
    <location>
        <position position="17"/>
    </location>
</feature>
<gene>
    <name evidence="4" type="ORF">VP02_08320</name>
</gene>
<name>A0A0F4XSC3_9PSED</name>
<proteinExistence type="predicted"/>